<evidence type="ECO:0000313" key="1">
    <source>
        <dbReference type="EMBL" id="CAL1576319.1"/>
    </source>
</evidence>
<gene>
    <name evidence="1" type="ORF">KC01_LOCUS7757</name>
</gene>
<evidence type="ECO:0000313" key="2">
    <source>
        <dbReference type="Proteomes" id="UP001497482"/>
    </source>
</evidence>
<dbReference type="AlphaFoldDB" id="A0AAV2JM92"/>
<proteinExistence type="predicted"/>
<reference evidence="1 2" key="1">
    <citation type="submission" date="2024-04" db="EMBL/GenBank/DDBJ databases">
        <authorList>
            <person name="Waldvogel A.-M."/>
            <person name="Schoenle A."/>
        </authorList>
    </citation>
    <scope>NUCLEOTIDE SEQUENCE [LARGE SCALE GENOMIC DNA]</scope>
</reference>
<keyword evidence="2" id="KW-1185">Reference proteome</keyword>
<organism evidence="1 2">
    <name type="scientific">Knipowitschia caucasica</name>
    <name type="common">Caucasian dwarf goby</name>
    <name type="synonym">Pomatoschistus caucasicus</name>
    <dbReference type="NCBI Taxonomy" id="637954"/>
    <lineage>
        <taxon>Eukaryota</taxon>
        <taxon>Metazoa</taxon>
        <taxon>Chordata</taxon>
        <taxon>Craniata</taxon>
        <taxon>Vertebrata</taxon>
        <taxon>Euteleostomi</taxon>
        <taxon>Actinopterygii</taxon>
        <taxon>Neopterygii</taxon>
        <taxon>Teleostei</taxon>
        <taxon>Neoteleostei</taxon>
        <taxon>Acanthomorphata</taxon>
        <taxon>Gobiaria</taxon>
        <taxon>Gobiiformes</taxon>
        <taxon>Gobioidei</taxon>
        <taxon>Gobiidae</taxon>
        <taxon>Gobiinae</taxon>
        <taxon>Knipowitschia</taxon>
    </lineage>
</organism>
<dbReference type="Proteomes" id="UP001497482">
    <property type="component" value="Chromosome 12"/>
</dbReference>
<dbReference type="EMBL" id="OZ035834">
    <property type="protein sequence ID" value="CAL1576319.1"/>
    <property type="molecule type" value="Genomic_DNA"/>
</dbReference>
<sequence length="206" mass="23651">MAGPREIFTDVNAFLACTKNVCEFCTKKEQSNERHLRRKHLQKAVYFFHQQKECFTVAWPTPPTLLNPQIITNQATVNGYTHVKKGHLQVRFQEYTSGFHNFNDRVLLTLPLCHLLLSALANKTAPGRMLSTITHFNDSHFHHQTAWTNLDKELVAEGFLTGTSCGHCANYDSYSLMEHESEKVLDIQTVQSNEVGRSFYMEKEES</sequence>
<protein>
    <submittedName>
        <fullName evidence="1">Uncharacterized protein</fullName>
    </submittedName>
</protein>
<name>A0AAV2JM92_KNICA</name>
<accession>A0AAV2JM92</accession>